<comment type="subcellular location">
    <subcellularLocation>
        <location evidence="1">Nucleus</location>
        <location evidence="1">Nucleolus</location>
    </subcellularLocation>
</comment>
<comment type="similarity">
    <text evidence="5">Belongs to the PINX1 family.</text>
</comment>
<dbReference type="PROSITE" id="PS50174">
    <property type="entry name" value="G_PATCH"/>
    <property type="match status" value="1"/>
</dbReference>
<evidence type="ECO:0000313" key="9">
    <source>
        <dbReference type="EMBL" id="WFD48233.1"/>
    </source>
</evidence>
<name>A0ABY8ERR1_MALFU</name>
<keyword evidence="4" id="KW-0539">Nucleus</keyword>
<feature type="compositionally biased region" description="Basic and acidic residues" evidence="7">
    <location>
        <begin position="217"/>
        <end position="243"/>
    </location>
</feature>
<evidence type="ECO:0000256" key="1">
    <source>
        <dbReference type="ARBA" id="ARBA00004604"/>
    </source>
</evidence>
<dbReference type="Pfam" id="PF01585">
    <property type="entry name" value="G-patch"/>
    <property type="match status" value="1"/>
</dbReference>
<evidence type="ECO:0000259" key="8">
    <source>
        <dbReference type="PROSITE" id="PS50174"/>
    </source>
</evidence>
<reference evidence="9 10" key="1">
    <citation type="journal article" date="2020" name="Elife">
        <title>Loss of centromere function drives karyotype evolution in closely related Malassezia species.</title>
        <authorList>
            <person name="Sankaranarayanan S.R."/>
            <person name="Ianiri G."/>
            <person name="Coelho M.A."/>
            <person name="Reza M.H."/>
            <person name="Thimmappa B.C."/>
            <person name="Ganguly P."/>
            <person name="Vadnala R.N."/>
            <person name="Sun S."/>
            <person name="Siddharthan R."/>
            <person name="Tellgren-Roth C."/>
            <person name="Dawson T.L."/>
            <person name="Heitman J."/>
            <person name="Sanyal K."/>
        </authorList>
    </citation>
    <scope>NUCLEOTIDE SEQUENCE [LARGE SCALE GENOMIC DNA]</scope>
    <source>
        <strain evidence="9">CBS14141</strain>
    </source>
</reference>
<evidence type="ECO:0000256" key="5">
    <source>
        <dbReference type="ARBA" id="ARBA00038007"/>
    </source>
</evidence>
<gene>
    <name evidence="9" type="ORF">GLX27_002901</name>
</gene>
<feature type="region of interest" description="Disordered" evidence="7">
    <location>
        <begin position="130"/>
        <end position="268"/>
    </location>
</feature>
<feature type="domain" description="G-patch" evidence="8">
    <location>
        <begin position="1"/>
        <end position="39"/>
    </location>
</feature>
<evidence type="ECO:0000313" key="10">
    <source>
        <dbReference type="Proteomes" id="UP000818624"/>
    </source>
</evidence>
<accession>A0ABY8ERR1</accession>
<dbReference type="InterPro" id="IPR000467">
    <property type="entry name" value="G_patch_dom"/>
</dbReference>
<sequence length="306" mass="32729">MASMGWAPGTGLGTSGQGMATNLTVSMKLDNKGIGAHRHEKEAREQNKADAWIGAGGDLGMLFERLNSANSSEQASPASPASLAPAAAAVAPAPVPAVSRLAHRAKFRRAKAMVGIDASRMNEILGISSAESSARNSPAPALESRASPATSAAKPAKRSREESEEETSESPEPSATKKSKKKDKKASGDSTKAERKLQKALEKEERKREKREKKAAKKGDAAHGVESSEKRTKDKPKKSEKTRASHGNESGPAAADPPEAPTDTLVEESNLIVSPGGQFVFQYLSNKLMRRRAEVQLRRREAGKWW</sequence>
<organism evidence="9 10">
    <name type="scientific">Malassezia furfur</name>
    <name type="common">Pityriasis versicolor infection agent</name>
    <name type="synonym">Pityrosporum furfur</name>
    <dbReference type="NCBI Taxonomy" id="55194"/>
    <lineage>
        <taxon>Eukaryota</taxon>
        <taxon>Fungi</taxon>
        <taxon>Dikarya</taxon>
        <taxon>Basidiomycota</taxon>
        <taxon>Ustilaginomycotina</taxon>
        <taxon>Malasseziomycetes</taxon>
        <taxon>Malasseziales</taxon>
        <taxon>Malasseziaceae</taxon>
        <taxon>Malassezia</taxon>
    </lineage>
</organism>
<evidence type="ECO:0000256" key="4">
    <source>
        <dbReference type="ARBA" id="ARBA00023242"/>
    </source>
</evidence>
<evidence type="ECO:0000256" key="3">
    <source>
        <dbReference type="ARBA" id="ARBA00022552"/>
    </source>
</evidence>
<evidence type="ECO:0000256" key="6">
    <source>
        <dbReference type="ARBA" id="ARBA00041961"/>
    </source>
</evidence>
<keyword evidence="2" id="KW-0690">Ribosome biogenesis</keyword>
<dbReference type="EMBL" id="CP046236">
    <property type="protein sequence ID" value="WFD48233.1"/>
    <property type="molecule type" value="Genomic_DNA"/>
</dbReference>
<dbReference type="PANTHER" id="PTHR23149:SF31">
    <property type="entry name" value="PROTEIN PXR1"/>
    <property type="match status" value="1"/>
</dbReference>
<keyword evidence="10" id="KW-1185">Reference proteome</keyword>
<evidence type="ECO:0000256" key="7">
    <source>
        <dbReference type="SAM" id="MobiDB-lite"/>
    </source>
</evidence>
<feature type="compositionally biased region" description="Low complexity" evidence="7">
    <location>
        <begin position="252"/>
        <end position="264"/>
    </location>
</feature>
<feature type="compositionally biased region" description="Basic and acidic residues" evidence="7">
    <location>
        <begin position="185"/>
        <end position="207"/>
    </location>
</feature>
<feature type="compositionally biased region" description="Low complexity" evidence="7">
    <location>
        <begin position="144"/>
        <end position="154"/>
    </location>
</feature>
<dbReference type="Proteomes" id="UP000818624">
    <property type="component" value="Chromosome 3"/>
</dbReference>
<dbReference type="SMART" id="SM00443">
    <property type="entry name" value="G_patch"/>
    <property type="match status" value="1"/>
</dbReference>
<evidence type="ECO:0000256" key="2">
    <source>
        <dbReference type="ARBA" id="ARBA00022517"/>
    </source>
</evidence>
<protein>
    <recommendedName>
        <fullName evidence="6">PinX1-related protein 1</fullName>
    </recommendedName>
</protein>
<keyword evidence="3" id="KW-0698">rRNA processing</keyword>
<dbReference type="InterPro" id="IPR050656">
    <property type="entry name" value="PINX1"/>
</dbReference>
<proteinExistence type="inferred from homology"/>
<dbReference type="PANTHER" id="PTHR23149">
    <property type="entry name" value="G PATCH DOMAIN CONTAINING PROTEIN"/>
    <property type="match status" value="1"/>
</dbReference>